<dbReference type="AlphaFoldDB" id="A0A7K9THZ8"/>
<proteinExistence type="predicted"/>
<sequence length="104" mass="11435">FNSAELQEDQLLLLLESLEEKIVSQQLELVREHTSWLAQRQGAGEGVDTSLLCFSREEEGELTMALVEMSGVRLQKGGAAVCTEDSFSAIAALYVSLYILNLLS</sequence>
<dbReference type="InterPro" id="IPR007677">
    <property type="entry name" value="Gasdermin"/>
</dbReference>
<feature type="non-terminal residue" evidence="2">
    <location>
        <position position="1"/>
    </location>
</feature>
<gene>
    <name evidence="2" type="primary">Gsdma3</name>
    <name evidence="2" type="ORF">GALDEA_R12276</name>
</gene>
<comment type="caution">
    <text evidence="2">The sequence shown here is derived from an EMBL/GenBank/DDBJ whole genome shotgun (WGS) entry which is preliminary data.</text>
</comment>
<dbReference type="PANTHER" id="PTHR16399">
    <property type="entry name" value="GASDERMIN"/>
    <property type="match status" value="1"/>
</dbReference>
<dbReference type="PANTHER" id="PTHR16399:SF18">
    <property type="entry name" value="GASDERMIN-A"/>
    <property type="match status" value="1"/>
</dbReference>
<keyword evidence="3" id="KW-1185">Reference proteome</keyword>
<keyword evidence="1" id="KW-0175">Coiled coil</keyword>
<evidence type="ECO:0000313" key="2">
    <source>
        <dbReference type="EMBL" id="NXI48175.1"/>
    </source>
</evidence>
<dbReference type="GO" id="GO:0070273">
    <property type="term" value="F:phosphatidylinositol-4-phosphate binding"/>
    <property type="evidence" value="ECO:0007669"/>
    <property type="project" value="TreeGrafter"/>
</dbReference>
<dbReference type="Proteomes" id="UP000566440">
    <property type="component" value="Unassembled WGS sequence"/>
</dbReference>
<reference evidence="2 3" key="1">
    <citation type="submission" date="2019-09" db="EMBL/GenBank/DDBJ databases">
        <title>Bird 10,000 Genomes (B10K) Project - Family phase.</title>
        <authorList>
            <person name="Zhang G."/>
        </authorList>
    </citation>
    <scope>NUCLEOTIDE SEQUENCE [LARGE SCALE GENOMIC DNA]</scope>
    <source>
        <strain evidence="2">B10K-DU-001-62</strain>
        <tissue evidence="2">Muscle</tissue>
    </source>
</reference>
<dbReference type="GO" id="GO:0070269">
    <property type="term" value="P:pyroptotic inflammatory response"/>
    <property type="evidence" value="ECO:0007669"/>
    <property type="project" value="TreeGrafter"/>
</dbReference>
<feature type="non-terminal residue" evidence="2">
    <location>
        <position position="104"/>
    </location>
</feature>
<dbReference type="GO" id="GO:0005546">
    <property type="term" value="F:phosphatidylinositol-4,5-bisphosphate binding"/>
    <property type="evidence" value="ECO:0007669"/>
    <property type="project" value="TreeGrafter"/>
</dbReference>
<protein>
    <submittedName>
        <fullName evidence="2">GSDA3 protein</fullName>
    </submittedName>
</protein>
<dbReference type="OrthoDB" id="9944616at2759"/>
<evidence type="ECO:0000313" key="3">
    <source>
        <dbReference type="Proteomes" id="UP000566440"/>
    </source>
</evidence>
<accession>A0A7K9THZ8</accession>
<dbReference type="EMBL" id="VWZX01011114">
    <property type="protein sequence ID" value="NXI48175.1"/>
    <property type="molecule type" value="Genomic_DNA"/>
</dbReference>
<name>A0A7K9THZ8_9PICI</name>
<evidence type="ECO:0000256" key="1">
    <source>
        <dbReference type="SAM" id="Coils"/>
    </source>
</evidence>
<feature type="coiled-coil region" evidence="1">
    <location>
        <begin position="1"/>
        <end position="28"/>
    </location>
</feature>
<organism evidence="2 3">
    <name type="scientific">Galbula dea</name>
    <dbReference type="NCBI Taxonomy" id="1109041"/>
    <lineage>
        <taxon>Eukaryota</taxon>
        <taxon>Metazoa</taxon>
        <taxon>Chordata</taxon>
        <taxon>Craniata</taxon>
        <taxon>Vertebrata</taxon>
        <taxon>Euteleostomi</taxon>
        <taxon>Archelosauria</taxon>
        <taxon>Archosauria</taxon>
        <taxon>Dinosauria</taxon>
        <taxon>Saurischia</taxon>
        <taxon>Theropoda</taxon>
        <taxon>Coelurosauria</taxon>
        <taxon>Aves</taxon>
        <taxon>Neognathae</taxon>
        <taxon>Neoaves</taxon>
        <taxon>Telluraves</taxon>
        <taxon>Coraciimorphae</taxon>
        <taxon>Piciformes</taxon>
        <taxon>Galbulidae</taxon>
        <taxon>Galbula</taxon>
    </lineage>
</organism>
<dbReference type="GO" id="GO:0042742">
    <property type="term" value="P:defense response to bacterium"/>
    <property type="evidence" value="ECO:0007669"/>
    <property type="project" value="TreeGrafter"/>
</dbReference>
<dbReference type="GO" id="GO:0001786">
    <property type="term" value="F:phosphatidylserine binding"/>
    <property type="evidence" value="ECO:0007669"/>
    <property type="project" value="TreeGrafter"/>
</dbReference>